<evidence type="ECO:0008006" key="4">
    <source>
        <dbReference type="Google" id="ProtNLM"/>
    </source>
</evidence>
<dbReference type="eggNOG" id="ENOG5030EQC">
    <property type="taxonomic scope" value="Bacteria"/>
</dbReference>
<dbReference type="PATRIC" id="fig|1246626.3.peg.1717"/>
<evidence type="ECO:0000313" key="3">
    <source>
        <dbReference type="Proteomes" id="UP000027142"/>
    </source>
</evidence>
<dbReference type="EMBL" id="CP003923">
    <property type="protein sequence ID" value="AIC94302.1"/>
    <property type="molecule type" value="Genomic_DNA"/>
</dbReference>
<organism evidence="2 3">
    <name type="scientific">Shouchella lehensis G1</name>
    <dbReference type="NCBI Taxonomy" id="1246626"/>
    <lineage>
        <taxon>Bacteria</taxon>
        <taxon>Bacillati</taxon>
        <taxon>Bacillota</taxon>
        <taxon>Bacilli</taxon>
        <taxon>Bacillales</taxon>
        <taxon>Bacillaceae</taxon>
        <taxon>Shouchella</taxon>
    </lineage>
</organism>
<feature type="region of interest" description="Disordered" evidence="1">
    <location>
        <begin position="23"/>
        <end position="55"/>
    </location>
</feature>
<dbReference type="OrthoDB" id="2168541at2"/>
<dbReference type="HOGENOM" id="CLU_1912871_0_0_9"/>
<protein>
    <recommendedName>
        <fullName evidence="4">Lipoprotein</fullName>
    </recommendedName>
</protein>
<accession>A0A060LVS5</accession>
<dbReference type="RefSeq" id="WP_038479495.1">
    <property type="nucleotide sequence ID" value="NZ_CP003923.1"/>
</dbReference>
<name>A0A060LVS5_9BACI</name>
<keyword evidence="3" id="KW-1185">Reference proteome</keyword>
<dbReference type="KEGG" id="ble:BleG1_1724"/>
<evidence type="ECO:0000256" key="1">
    <source>
        <dbReference type="SAM" id="MobiDB-lite"/>
    </source>
</evidence>
<gene>
    <name evidence="2" type="ORF">BleG1_1724</name>
</gene>
<evidence type="ECO:0000313" key="2">
    <source>
        <dbReference type="EMBL" id="AIC94302.1"/>
    </source>
</evidence>
<reference evidence="2 3" key="1">
    <citation type="journal article" date="2014" name="Gene">
        <title>A comparative genomic analysis of the alkalitolerant soil bacterium Bacillus lehensis G1.</title>
        <authorList>
            <person name="Noor Y.M."/>
            <person name="Samsulrizal N.H."/>
            <person name="Jema'on N.A."/>
            <person name="Low K.O."/>
            <person name="Ramli A.N."/>
            <person name="Alias N.I."/>
            <person name="Damis S.I."/>
            <person name="Fuzi S.F."/>
            <person name="Isa M.N."/>
            <person name="Murad A.M."/>
            <person name="Raih M.F."/>
            <person name="Bakar F.D."/>
            <person name="Najimudin N."/>
            <person name="Mahadi N.M."/>
            <person name="Illias R.M."/>
        </authorList>
    </citation>
    <scope>NUCLEOTIDE SEQUENCE [LARGE SCALE GENOMIC DNA]</scope>
    <source>
        <strain evidence="2 3">G1</strain>
    </source>
</reference>
<proteinExistence type="predicted"/>
<dbReference type="AlphaFoldDB" id="A0A060LVS5"/>
<sequence>MKIWTSMSVTLVTVVALTACNTTNEEEPVNQNEEMVNENQPLDEEDHTNTIEGSNEEWTEVAIVQEEVDDTITRVDMQNDRGGSRVILYFTDEEEPRYKSILVKEESRLKIISINEDGEGEVFNEVVEDQLN</sequence>
<dbReference type="Proteomes" id="UP000027142">
    <property type="component" value="Chromosome"/>
</dbReference>
<dbReference type="PROSITE" id="PS51257">
    <property type="entry name" value="PROKAR_LIPOPROTEIN"/>
    <property type="match status" value="1"/>
</dbReference>
<feature type="compositionally biased region" description="Low complexity" evidence="1">
    <location>
        <begin position="23"/>
        <end position="40"/>
    </location>
</feature>